<dbReference type="InterPro" id="IPR024311">
    <property type="entry name" value="Lipocalin-like"/>
</dbReference>
<feature type="signal peptide" evidence="2">
    <location>
        <begin position="1"/>
        <end position="24"/>
    </location>
</feature>
<dbReference type="Proteomes" id="UP000199111">
    <property type="component" value="Unassembled WGS sequence"/>
</dbReference>
<feature type="domain" description="Lipocalin-like" evidence="3">
    <location>
        <begin position="51"/>
        <end position="152"/>
    </location>
</feature>
<gene>
    <name evidence="4" type="ORF">SAMN05216275_102424</name>
</gene>
<evidence type="ECO:0000256" key="2">
    <source>
        <dbReference type="SAM" id="SignalP"/>
    </source>
</evidence>
<feature type="region of interest" description="Disordered" evidence="1">
    <location>
        <begin position="27"/>
        <end position="48"/>
    </location>
</feature>
<reference evidence="5" key="1">
    <citation type="submission" date="2016-10" db="EMBL/GenBank/DDBJ databases">
        <authorList>
            <person name="Varghese N."/>
            <person name="Submissions S."/>
        </authorList>
    </citation>
    <scope>NUCLEOTIDE SEQUENCE [LARGE SCALE GENOMIC DNA]</scope>
    <source>
        <strain evidence="5">CGMCC 4.2126</strain>
    </source>
</reference>
<evidence type="ECO:0000313" key="4">
    <source>
        <dbReference type="EMBL" id="SFI32709.1"/>
    </source>
</evidence>
<dbReference type="Pfam" id="PF13924">
    <property type="entry name" value="Lipocalin_5"/>
    <property type="match status" value="1"/>
</dbReference>
<proteinExistence type="predicted"/>
<dbReference type="AlphaFoldDB" id="A0A1I3HAR4"/>
<dbReference type="EMBL" id="FOQY01000002">
    <property type="protein sequence ID" value="SFI32709.1"/>
    <property type="molecule type" value="Genomic_DNA"/>
</dbReference>
<organism evidence="4 5">
    <name type="scientific">Streptosporangium canum</name>
    <dbReference type="NCBI Taxonomy" id="324952"/>
    <lineage>
        <taxon>Bacteria</taxon>
        <taxon>Bacillati</taxon>
        <taxon>Actinomycetota</taxon>
        <taxon>Actinomycetes</taxon>
        <taxon>Streptosporangiales</taxon>
        <taxon>Streptosporangiaceae</taxon>
        <taxon>Streptosporangium</taxon>
    </lineage>
</organism>
<evidence type="ECO:0000256" key="1">
    <source>
        <dbReference type="SAM" id="MobiDB-lite"/>
    </source>
</evidence>
<feature type="chain" id="PRO_5039120008" evidence="2">
    <location>
        <begin position="25"/>
        <end position="166"/>
    </location>
</feature>
<sequence>MSKLKIISLAFALALMMVSISSCAQPSTAQPTASPSTSSSAAPSSTSPLVGSWRMTSLEMGAAGKLQPVPYSGQIIFTESGGVSVQAMNPDANAADTLYTRTGYEAYYGTYTVDETARTFTMTIRSSLVRDLIGQRLTRAFKVSGGTLVLTPTDASEGWRVTYERF</sequence>
<keyword evidence="2" id="KW-0732">Signal</keyword>
<dbReference type="RefSeq" id="WP_218158596.1">
    <property type="nucleotide sequence ID" value="NZ_FOQY01000002.1"/>
</dbReference>
<dbReference type="PROSITE" id="PS51257">
    <property type="entry name" value="PROKAR_LIPOPROTEIN"/>
    <property type="match status" value="1"/>
</dbReference>
<protein>
    <submittedName>
        <fullName evidence="4">Lipocalin-like domain-containing protein</fullName>
    </submittedName>
</protein>
<name>A0A1I3HAR4_9ACTN</name>
<dbReference type="GeneID" id="96296754"/>
<accession>A0A1I3HAR4</accession>
<evidence type="ECO:0000259" key="3">
    <source>
        <dbReference type="Pfam" id="PF13924"/>
    </source>
</evidence>
<keyword evidence="5" id="KW-1185">Reference proteome</keyword>
<evidence type="ECO:0000313" key="5">
    <source>
        <dbReference type="Proteomes" id="UP000199111"/>
    </source>
</evidence>